<proteinExistence type="predicted"/>
<evidence type="ECO:0000313" key="2">
    <source>
        <dbReference type="Proteomes" id="UP000054560"/>
    </source>
</evidence>
<protein>
    <recommendedName>
        <fullName evidence="3">PiggyBac transposable element-derived protein domain-containing protein</fullName>
    </recommendedName>
</protein>
<dbReference type="AlphaFoldDB" id="A0A0L0G7P2"/>
<reference evidence="1 2" key="1">
    <citation type="submission" date="2011-02" db="EMBL/GenBank/DDBJ databases">
        <title>The Genome Sequence of Sphaeroforma arctica JP610.</title>
        <authorList>
            <consortium name="The Broad Institute Genome Sequencing Platform"/>
            <person name="Russ C."/>
            <person name="Cuomo C."/>
            <person name="Young S.K."/>
            <person name="Zeng Q."/>
            <person name="Gargeya S."/>
            <person name="Alvarado L."/>
            <person name="Berlin A."/>
            <person name="Chapman S.B."/>
            <person name="Chen Z."/>
            <person name="Freedman E."/>
            <person name="Gellesch M."/>
            <person name="Goldberg J."/>
            <person name="Griggs A."/>
            <person name="Gujja S."/>
            <person name="Heilman E."/>
            <person name="Heiman D."/>
            <person name="Howarth C."/>
            <person name="Mehta T."/>
            <person name="Neiman D."/>
            <person name="Pearson M."/>
            <person name="Roberts A."/>
            <person name="Saif S."/>
            <person name="Shea T."/>
            <person name="Shenoy N."/>
            <person name="Sisk P."/>
            <person name="Stolte C."/>
            <person name="Sykes S."/>
            <person name="White J."/>
            <person name="Yandava C."/>
            <person name="Burger G."/>
            <person name="Gray M.W."/>
            <person name="Holland P.W.H."/>
            <person name="King N."/>
            <person name="Lang F.B.F."/>
            <person name="Roger A.J."/>
            <person name="Ruiz-Trillo I."/>
            <person name="Haas B."/>
            <person name="Nusbaum C."/>
            <person name="Birren B."/>
        </authorList>
    </citation>
    <scope>NUCLEOTIDE SEQUENCE [LARGE SCALE GENOMIC DNA]</scope>
    <source>
        <strain evidence="1 2">JP610</strain>
    </source>
</reference>
<evidence type="ECO:0008006" key="3">
    <source>
        <dbReference type="Google" id="ProtNLM"/>
    </source>
</evidence>
<dbReference type="EMBL" id="KQ241723">
    <property type="protein sequence ID" value="KNC85052.1"/>
    <property type="molecule type" value="Genomic_DNA"/>
</dbReference>
<sequence length="149" mass="17052">MSRWYSIGGQWLNGVLPHYVSRDRKPESGCDIWTACCGKGHFLLKLELVQSADDERKHETDHQHGTATTLRLVQKNFGSTATKMFPMTILGREELTGEGYWFSMVTTDSANNQYIALVWSDRNIMYFISTGLVRHWLIPILAPRPNYDG</sequence>
<dbReference type="Proteomes" id="UP000054560">
    <property type="component" value="Unassembled WGS sequence"/>
</dbReference>
<keyword evidence="2" id="KW-1185">Reference proteome</keyword>
<gene>
    <name evidence="1" type="ORF">SARC_02745</name>
</gene>
<accession>A0A0L0G7P2</accession>
<dbReference type="GeneID" id="25903249"/>
<dbReference type="OrthoDB" id="43579at2759"/>
<dbReference type="RefSeq" id="XP_014158954.1">
    <property type="nucleotide sequence ID" value="XM_014303479.1"/>
</dbReference>
<organism evidence="1 2">
    <name type="scientific">Sphaeroforma arctica JP610</name>
    <dbReference type="NCBI Taxonomy" id="667725"/>
    <lineage>
        <taxon>Eukaryota</taxon>
        <taxon>Ichthyosporea</taxon>
        <taxon>Ichthyophonida</taxon>
        <taxon>Sphaeroforma</taxon>
    </lineage>
</organism>
<evidence type="ECO:0000313" key="1">
    <source>
        <dbReference type="EMBL" id="KNC85052.1"/>
    </source>
</evidence>
<name>A0A0L0G7P2_9EUKA</name>